<evidence type="ECO:0000313" key="3">
    <source>
        <dbReference type="EMBL" id="RSH85779.1"/>
    </source>
</evidence>
<sequence length="281" mass="29333">MGILDYIHTRNATLGAVPAPVAIHTSMCRSEPTTLALRDNALSASGDVTDARSGAILLRVKTSKFTLHERKSIVDIHDKTLFTIVDESMMDSLLPTSVGKMVGRTYVGHDENGKEVFKVHKNLSVGSNLTINFVQNGQVRHLILVGDVWSGNSNIRLDDGTPVAHIDRHVSPSGSNAPGASATIPVTAEHLPVGGNPSSAMSNTTTTSVAPTTGTASSVAGAPTAAAPVSPTGAHVTPVSPNDKHIYYLSVAPGVDLSLMAVVALCLNDRINESDSNDGML</sequence>
<keyword evidence="4" id="KW-1185">Reference proteome</keyword>
<protein>
    <recommendedName>
        <fullName evidence="5">DUF567 domain protein</fullName>
    </recommendedName>
</protein>
<dbReference type="STRING" id="1890683.A0A427Y3W9"/>
<dbReference type="InterPro" id="IPR025659">
    <property type="entry name" value="Tubby-like_C"/>
</dbReference>
<dbReference type="InterPro" id="IPR007612">
    <property type="entry name" value="LOR"/>
</dbReference>
<reference evidence="3 4" key="1">
    <citation type="submission" date="2018-11" db="EMBL/GenBank/DDBJ databases">
        <title>Genome sequence of Saitozyma podzolica DSM 27192.</title>
        <authorList>
            <person name="Aliyu H."/>
            <person name="Gorte O."/>
            <person name="Ochsenreither K."/>
        </authorList>
    </citation>
    <scope>NUCLEOTIDE SEQUENCE [LARGE SCALE GENOMIC DNA]</scope>
    <source>
        <strain evidence="3 4">DSM 27192</strain>
    </source>
</reference>
<feature type="compositionally biased region" description="Low complexity" evidence="2">
    <location>
        <begin position="204"/>
        <end position="234"/>
    </location>
</feature>
<dbReference type="OrthoDB" id="97518at2759"/>
<proteinExistence type="inferred from homology"/>
<evidence type="ECO:0000256" key="1">
    <source>
        <dbReference type="ARBA" id="ARBA00005437"/>
    </source>
</evidence>
<evidence type="ECO:0000313" key="4">
    <source>
        <dbReference type="Proteomes" id="UP000279259"/>
    </source>
</evidence>
<name>A0A427Y3W9_9TREE</name>
<dbReference type="InterPro" id="IPR038595">
    <property type="entry name" value="LOR_sf"/>
</dbReference>
<dbReference type="Pfam" id="PF04525">
    <property type="entry name" value="LOR"/>
    <property type="match status" value="1"/>
</dbReference>
<gene>
    <name evidence="3" type="ORF">EHS25_003920</name>
</gene>
<dbReference type="SUPFAM" id="SSF54518">
    <property type="entry name" value="Tubby C-terminal domain-like"/>
    <property type="match status" value="1"/>
</dbReference>
<evidence type="ECO:0008006" key="5">
    <source>
        <dbReference type="Google" id="ProtNLM"/>
    </source>
</evidence>
<dbReference type="AlphaFoldDB" id="A0A427Y3W9"/>
<dbReference type="Proteomes" id="UP000279259">
    <property type="component" value="Unassembled WGS sequence"/>
</dbReference>
<comment type="caution">
    <text evidence="3">The sequence shown here is derived from an EMBL/GenBank/DDBJ whole genome shotgun (WGS) entry which is preliminary data.</text>
</comment>
<feature type="region of interest" description="Disordered" evidence="2">
    <location>
        <begin position="189"/>
        <end position="236"/>
    </location>
</feature>
<comment type="similarity">
    <text evidence="1">Belongs to the LOR family.</text>
</comment>
<dbReference type="Gene3D" id="2.40.160.200">
    <property type="entry name" value="LURP1-related"/>
    <property type="match status" value="1"/>
</dbReference>
<organism evidence="3 4">
    <name type="scientific">Saitozyma podzolica</name>
    <dbReference type="NCBI Taxonomy" id="1890683"/>
    <lineage>
        <taxon>Eukaryota</taxon>
        <taxon>Fungi</taxon>
        <taxon>Dikarya</taxon>
        <taxon>Basidiomycota</taxon>
        <taxon>Agaricomycotina</taxon>
        <taxon>Tremellomycetes</taxon>
        <taxon>Tremellales</taxon>
        <taxon>Trimorphomycetaceae</taxon>
        <taxon>Saitozyma</taxon>
    </lineage>
</organism>
<dbReference type="EMBL" id="RSCD01000019">
    <property type="protein sequence ID" value="RSH85779.1"/>
    <property type="molecule type" value="Genomic_DNA"/>
</dbReference>
<accession>A0A427Y3W9</accession>
<evidence type="ECO:0000256" key="2">
    <source>
        <dbReference type="SAM" id="MobiDB-lite"/>
    </source>
</evidence>